<feature type="chain" id="PRO_5021285388" description="Extracellular membrane protein CFEM domain-containing protein" evidence="2">
    <location>
        <begin position="23"/>
        <end position="209"/>
    </location>
</feature>
<protein>
    <recommendedName>
        <fullName evidence="5">Extracellular membrane protein CFEM domain-containing protein</fullName>
    </recommendedName>
</protein>
<feature type="compositionally biased region" description="Basic and acidic residues" evidence="1">
    <location>
        <begin position="180"/>
        <end position="189"/>
    </location>
</feature>
<evidence type="ECO:0000313" key="3">
    <source>
        <dbReference type="EMBL" id="TEB29535.1"/>
    </source>
</evidence>
<keyword evidence="2" id="KW-0732">Signal</keyword>
<dbReference type="EMBL" id="QPFP01000027">
    <property type="protein sequence ID" value="TEB29535.1"/>
    <property type="molecule type" value="Genomic_DNA"/>
</dbReference>
<keyword evidence="4" id="KW-1185">Reference proteome</keyword>
<sequence>MIGTRLATTLIVLLLTVSPFYAHTSAAHASISKRYAALLSARGVQFGGGAVGSIPGLQRRQPELPAECRPSCQALADTRDCTVARCCTNQFVGGVMGSCFACIVKGGGYPHDRGQEEIDAFIKNCGASGVQLTPVHLPPLDPSATTPVIGVPVTGVLAPQNTTSSRASAPVTRHDLCLHHPDYSRRTDDNNIDNFPTSPRANHGPEHCF</sequence>
<dbReference type="AlphaFoldDB" id="A0A4Y7T5Y0"/>
<evidence type="ECO:0000256" key="1">
    <source>
        <dbReference type="SAM" id="MobiDB-lite"/>
    </source>
</evidence>
<dbReference type="Proteomes" id="UP000298030">
    <property type="component" value="Unassembled WGS sequence"/>
</dbReference>
<feature type="region of interest" description="Disordered" evidence="1">
    <location>
        <begin position="180"/>
        <end position="209"/>
    </location>
</feature>
<name>A0A4Y7T5Y0_COPMI</name>
<comment type="caution">
    <text evidence="3">The sequence shown here is derived from an EMBL/GenBank/DDBJ whole genome shotgun (WGS) entry which is preliminary data.</text>
</comment>
<feature type="signal peptide" evidence="2">
    <location>
        <begin position="1"/>
        <end position="22"/>
    </location>
</feature>
<reference evidence="3 4" key="1">
    <citation type="journal article" date="2019" name="Nat. Ecol. Evol.">
        <title>Megaphylogeny resolves global patterns of mushroom evolution.</title>
        <authorList>
            <person name="Varga T."/>
            <person name="Krizsan K."/>
            <person name="Foldi C."/>
            <person name="Dima B."/>
            <person name="Sanchez-Garcia M."/>
            <person name="Sanchez-Ramirez S."/>
            <person name="Szollosi G.J."/>
            <person name="Szarkandi J.G."/>
            <person name="Papp V."/>
            <person name="Albert L."/>
            <person name="Andreopoulos W."/>
            <person name="Angelini C."/>
            <person name="Antonin V."/>
            <person name="Barry K.W."/>
            <person name="Bougher N.L."/>
            <person name="Buchanan P."/>
            <person name="Buyck B."/>
            <person name="Bense V."/>
            <person name="Catcheside P."/>
            <person name="Chovatia M."/>
            <person name="Cooper J."/>
            <person name="Damon W."/>
            <person name="Desjardin D."/>
            <person name="Finy P."/>
            <person name="Geml J."/>
            <person name="Haridas S."/>
            <person name="Hughes K."/>
            <person name="Justo A."/>
            <person name="Karasinski D."/>
            <person name="Kautmanova I."/>
            <person name="Kiss B."/>
            <person name="Kocsube S."/>
            <person name="Kotiranta H."/>
            <person name="LaButti K.M."/>
            <person name="Lechner B.E."/>
            <person name="Liimatainen K."/>
            <person name="Lipzen A."/>
            <person name="Lukacs Z."/>
            <person name="Mihaltcheva S."/>
            <person name="Morgado L.N."/>
            <person name="Niskanen T."/>
            <person name="Noordeloos M.E."/>
            <person name="Ohm R.A."/>
            <person name="Ortiz-Santana B."/>
            <person name="Ovrebo C."/>
            <person name="Racz N."/>
            <person name="Riley R."/>
            <person name="Savchenko A."/>
            <person name="Shiryaev A."/>
            <person name="Soop K."/>
            <person name="Spirin V."/>
            <person name="Szebenyi C."/>
            <person name="Tomsovsky M."/>
            <person name="Tulloss R.E."/>
            <person name="Uehling J."/>
            <person name="Grigoriev I.V."/>
            <person name="Vagvolgyi C."/>
            <person name="Papp T."/>
            <person name="Martin F.M."/>
            <person name="Miettinen O."/>
            <person name="Hibbett D.S."/>
            <person name="Nagy L.G."/>
        </authorList>
    </citation>
    <scope>NUCLEOTIDE SEQUENCE [LARGE SCALE GENOMIC DNA]</scope>
    <source>
        <strain evidence="3 4">FP101781</strain>
    </source>
</reference>
<gene>
    <name evidence="3" type="ORF">FA13DRAFT_649300</name>
</gene>
<evidence type="ECO:0000313" key="4">
    <source>
        <dbReference type="Proteomes" id="UP000298030"/>
    </source>
</evidence>
<accession>A0A4Y7T5Y0</accession>
<evidence type="ECO:0000256" key="2">
    <source>
        <dbReference type="SAM" id="SignalP"/>
    </source>
</evidence>
<proteinExistence type="predicted"/>
<evidence type="ECO:0008006" key="5">
    <source>
        <dbReference type="Google" id="ProtNLM"/>
    </source>
</evidence>
<organism evidence="3 4">
    <name type="scientific">Coprinellus micaceus</name>
    <name type="common">Glistening ink-cap mushroom</name>
    <name type="synonym">Coprinus micaceus</name>
    <dbReference type="NCBI Taxonomy" id="71717"/>
    <lineage>
        <taxon>Eukaryota</taxon>
        <taxon>Fungi</taxon>
        <taxon>Dikarya</taxon>
        <taxon>Basidiomycota</taxon>
        <taxon>Agaricomycotina</taxon>
        <taxon>Agaricomycetes</taxon>
        <taxon>Agaricomycetidae</taxon>
        <taxon>Agaricales</taxon>
        <taxon>Agaricineae</taxon>
        <taxon>Psathyrellaceae</taxon>
        <taxon>Coprinellus</taxon>
    </lineage>
</organism>